<evidence type="ECO:0000256" key="1">
    <source>
        <dbReference type="SAM" id="MobiDB-lite"/>
    </source>
</evidence>
<dbReference type="InterPro" id="IPR004328">
    <property type="entry name" value="BRO1_dom"/>
</dbReference>
<dbReference type="EMBL" id="KZ150187">
    <property type="protein sequence ID" value="PZC72444.1"/>
    <property type="molecule type" value="Genomic_DNA"/>
</dbReference>
<organism evidence="3 4">
    <name type="scientific">Helicoverpa armigera</name>
    <name type="common">Cotton bollworm</name>
    <name type="synonym">Heliothis armigera</name>
    <dbReference type="NCBI Taxonomy" id="29058"/>
    <lineage>
        <taxon>Eukaryota</taxon>
        <taxon>Metazoa</taxon>
        <taxon>Ecdysozoa</taxon>
        <taxon>Arthropoda</taxon>
        <taxon>Hexapoda</taxon>
        <taxon>Insecta</taxon>
        <taxon>Pterygota</taxon>
        <taxon>Neoptera</taxon>
        <taxon>Endopterygota</taxon>
        <taxon>Lepidoptera</taxon>
        <taxon>Glossata</taxon>
        <taxon>Ditrysia</taxon>
        <taxon>Noctuoidea</taxon>
        <taxon>Noctuidae</taxon>
        <taxon>Heliothinae</taxon>
        <taxon>Helicoverpa</taxon>
    </lineage>
</organism>
<evidence type="ECO:0000313" key="3">
    <source>
        <dbReference type="EMBL" id="PZC72444.1"/>
    </source>
</evidence>
<dbReference type="AlphaFoldDB" id="A0A2W1BFJ1"/>
<evidence type="ECO:0000313" key="4">
    <source>
        <dbReference type="Proteomes" id="UP000249218"/>
    </source>
</evidence>
<dbReference type="Pfam" id="PF03097">
    <property type="entry name" value="BRO1"/>
    <property type="match status" value="1"/>
</dbReference>
<reference evidence="3 4" key="1">
    <citation type="journal article" date="2017" name="BMC Biol.">
        <title>Genomic innovations, transcriptional plasticity and gene loss underlying the evolution and divergence of two highly polyphagous and invasive Helicoverpa pest species.</title>
        <authorList>
            <person name="Pearce S.L."/>
            <person name="Clarke D.F."/>
            <person name="East P.D."/>
            <person name="Elfekih S."/>
            <person name="Gordon K.H."/>
            <person name="Jermiin L.S."/>
            <person name="McGaughran A."/>
            <person name="Oakeshott J.G."/>
            <person name="Papanikolaou A."/>
            <person name="Perera O.P."/>
            <person name="Rane R.V."/>
            <person name="Richards S."/>
            <person name="Tay W.T."/>
            <person name="Walsh T.K."/>
            <person name="Anderson A."/>
            <person name="Anderson C.J."/>
            <person name="Asgari S."/>
            <person name="Board P.G."/>
            <person name="Bretschneider A."/>
            <person name="Campbell P.M."/>
            <person name="Chertemps T."/>
            <person name="Christeller J.T."/>
            <person name="Coppin C.W."/>
            <person name="Downes S.J."/>
            <person name="Duan G."/>
            <person name="Farnsworth C.A."/>
            <person name="Good R.T."/>
            <person name="Han L.B."/>
            <person name="Han Y.C."/>
            <person name="Hatje K."/>
            <person name="Horne I."/>
            <person name="Huang Y.P."/>
            <person name="Hughes D.S."/>
            <person name="Jacquin-Joly E."/>
            <person name="James W."/>
            <person name="Jhangiani S."/>
            <person name="Kollmar M."/>
            <person name="Kuwar S.S."/>
            <person name="Li S."/>
            <person name="Liu N.Y."/>
            <person name="Maibeche M.T."/>
            <person name="Miller J.R."/>
            <person name="Montagne N."/>
            <person name="Perry T."/>
            <person name="Qu J."/>
            <person name="Song S.V."/>
            <person name="Sutton G.G."/>
            <person name="Vogel H."/>
            <person name="Walenz B.P."/>
            <person name="Xu W."/>
            <person name="Zhang H.J."/>
            <person name="Zou Z."/>
            <person name="Batterham P."/>
            <person name="Edwards O.R."/>
            <person name="Feyereisen R."/>
            <person name="Gibbs R.A."/>
            <person name="Heckel D.G."/>
            <person name="McGrath A."/>
            <person name="Robin C."/>
            <person name="Scherer S.E."/>
            <person name="Worley K.C."/>
            <person name="Wu Y.D."/>
        </authorList>
    </citation>
    <scope>NUCLEOTIDE SEQUENCE [LARGE SCALE GENOMIC DNA]</scope>
    <source>
        <strain evidence="3">Harm_GR_Male_#8</strain>
        <tissue evidence="3">Whole organism</tissue>
    </source>
</reference>
<dbReference type="PROSITE" id="PS51180">
    <property type="entry name" value="BRO1"/>
    <property type="match status" value="1"/>
</dbReference>
<dbReference type="Proteomes" id="UP000249218">
    <property type="component" value="Unassembled WGS sequence"/>
</dbReference>
<dbReference type="OrthoDB" id="2141925at2759"/>
<accession>A0A2W1BFJ1</accession>
<sequence length="333" mass="37531">MAAELLFVPFKKSSDVDIVKPLRNLINSTYNTGDHHEDYTEALNELSRLRANAIWKVFEKTSLDIIYNYHDQLASLEAKVPPQEVQIPFKWKDAFDKGSLFGGRMSLTISSLAYERMCILFNIAAMQSLIASQQPVETEESLKQAAKLFQQAAGVFLYLKANIMMAVHQETTPDLHPETLDALAKLMLAQAQEVIAFKCIRDEMKDSMVAKVCAQCEELYTDALRAMQKDQLKSLWERDWLLVMASKQQAFRGLAQLHQAQQPQGMPVPYGAGAAYPYYGAPVPQLYNPYATLPYPSHARMPPPQPYQPYQYPAPAPFAPQPPPAGYNPYPPQ</sequence>
<dbReference type="InterPro" id="IPR038499">
    <property type="entry name" value="BRO1_sf"/>
</dbReference>
<feature type="domain" description="BRO1" evidence="2">
    <location>
        <begin position="4"/>
        <end position="333"/>
    </location>
</feature>
<dbReference type="SMART" id="SM01041">
    <property type="entry name" value="BRO1"/>
    <property type="match status" value="1"/>
</dbReference>
<proteinExistence type="predicted"/>
<dbReference type="PANTHER" id="PTHR23030">
    <property type="entry name" value="PCD6 INTERACTING PROTEIN-RELATED"/>
    <property type="match status" value="1"/>
</dbReference>
<feature type="region of interest" description="Disordered" evidence="1">
    <location>
        <begin position="302"/>
        <end position="333"/>
    </location>
</feature>
<name>A0A2W1BFJ1_HELAM</name>
<protein>
    <recommendedName>
        <fullName evidence="2">BRO1 domain-containing protein</fullName>
    </recommendedName>
</protein>
<dbReference type="PANTHER" id="PTHR23030:SF39">
    <property type="entry name" value="PROGRAMMED CELL DEATH 6-INTERACTING PROTEIN"/>
    <property type="match status" value="1"/>
</dbReference>
<dbReference type="Gene3D" id="1.25.40.280">
    <property type="entry name" value="alix/aip1 like domains"/>
    <property type="match status" value="1"/>
</dbReference>
<gene>
    <name evidence="3" type="primary">HaOG211139</name>
    <name evidence="3" type="ORF">B5X24_HaOG211139</name>
</gene>
<dbReference type="GO" id="GO:0000281">
    <property type="term" value="P:mitotic cytokinesis"/>
    <property type="evidence" value="ECO:0007669"/>
    <property type="project" value="TreeGrafter"/>
</dbReference>
<evidence type="ECO:0000259" key="2">
    <source>
        <dbReference type="PROSITE" id="PS51180"/>
    </source>
</evidence>
<dbReference type="GO" id="GO:0005768">
    <property type="term" value="C:endosome"/>
    <property type="evidence" value="ECO:0007669"/>
    <property type="project" value="TreeGrafter"/>
</dbReference>
<keyword evidence="4" id="KW-1185">Reference proteome</keyword>